<dbReference type="Proteomes" id="UP000053237">
    <property type="component" value="Unassembled WGS sequence"/>
</dbReference>
<sequence>MNGLKLKALSSQNQRVYHTATLLSHFLLSYCIRIAMWTTADSQLLSRMPFRSNGWDLKYGIAASHIGKNANIIMHAHRIVPVVFFGSVFFQYRWMIILNMIRAHFET</sequence>
<evidence type="ECO:0000256" key="1">
    <source>
        <dbReference type="SAM" id="Phobius"/>
    </source>
</evidence>
<dbReference type="EMBL" id="CAIX01000329">
    <property type="protein sequence ID" value="CCI10619.1"/>
    <property type="molecule type" value="Genomic_DNA"/>
</dbReference>
<keyword evidence="1" id="KW-1133">Transmembrane helix</keyword>
<evidence type="ECO:0000313" key="3">
    <source>
        <dbReference type="Proteomes" id="UP000053237"/>
    </source>
</evidence>
<proteinExistence type="predicted"/>
<organism evidence="2 3">
    <name type="scientific">Albugo candida</name>
    <dbReference type="NCBI Taxonomy" id="65357"/>
    <lineage>
        <taxon>Eukaryota</taxon>
        <taxon>Sar</taxon>
        <taxon>Stramenopiles</taxon>
        <taxon>Oomycota</taxon>
        <taxon>Peronosporomycetes</taxon>
        <taxon>Albuginales</taxon>
        <taxon>Albuginaceae</taxon>
        <taxon>Albugo</taxon>
    </lineage>
</organism>
<protein>
    <submittedName>
        <fullName evidence="2">Uncharacterized protein</fullName>
    </submittedName>
</protein>
<evidence type="ECO:0000313" key="2">
    <source>
        <dbReference type="EMBL" id="CCI10619.1"/>
    </source>
</evidence>
<dbReference type="AlphaFoldDB" id="A0A024FVD2"/>
<keyword evidence="1" id="KW-0812">Transmembrane</keyword>
<name>A0A024FVD2_9STRA</name>
<feature type="transmembrane region" description="Helical" evidence="1">
    <location>
        <begin position="20"/>
        <end position="40"/>
    </location>
</feature>
<reference evidence="2 3" key="1">
    <citation type="submission" date="2012-05" db="EMBL/GenBank/DDBJ databases">
        <title>Recombination and specialization in a pathogen metapopulation.</title>
        <authorList>
            <person name="Gardiner A."/>
            <person name="Kemen E."/>
            <person name="Schultz-Larsen T."/>
            <person name="MacLean D."/>
            <person name="Van Oosterhout C."/>
            <person name="Jones J.D.G."/>
        </authorList>
    </citation>
    <scope>NUCLEOTIDE SEQUENCE [LARGE SCALE GENOMIC DNA]</scope>
    <source>
        <strain evidence="2 3">Ac Nc2</strain>
    </source>
</reference>
<gene>
    <name evidence="2" type="ORF">BN9_110690</name>
</gene>
<comment type="caution">
    <text evidence="2">The sequence shown here is derived from an EMBL/GenBank/DDBJ whole genome shotgun (WGS) entry which is preliminary data.</text>
</comment>
<dbReference type="InParanoid" id="A0A024FVD2"/>
<accession>A0A024FVD2</accession>
<keyword evidence="1" id="KW-0472">Membrane</keyword>
<keyword evidence="3" id="KW-1185">Reference proteome</keyword>
<feature type="transmembrane region" description="Helical" evidence="1">
    <location>
        <begin position="79"/>
        <end position="101"/>
    </location>
</feature>